<evidence type="ECO:0000256" key="2">
    <source>
        <dbReference type="ARBA" id="ARBA00023242"/>
    </source>
</evidence>
<dbReference type="GO" id="GO:0007064">
    <property type="term" value="P:mitotic sister chromatid cohesion"/>
    <property type="evidence" value="ECO:0007669"/>
    <property type="project" value="TreeGrafter"/>
</dbReference>
<name>A0A1C1D285_9EURO</name>
<sequence length="731" mass="79281">MFYSHEILTNRQYGVATIWLVATLGSKSNLKKITRRAILDVDLLKACKTITEPEVPLALRLQGSLLFGVSRVFQQQCGYVLTDVTSLRDNMRSRVVLQEMELDPEVDFLECTLTKATRPEQLNLAEDPYFMPEIDINFDLSAFGFSSEGSSASQHGSSMLSLHSSQSSLHYDEEAEELGLNIPSLSTPAAGSGGFEILSGLGTSSAAKTGSRVGRLPSIFREEPAIIDDPVFDVDDDGYLRPAMSHGLVDEPELPSIEAQQPHGSDTRIGGRPATENLSAVGEDEPMLNFDDDMVVFGDDEPSILPAAPQIPLTPEPDDENAQQDKRASSSVYPTEESSVTADAPQRPRRTTKAIQPDRETELTNRALNEWNQNYLGNMALALRARQRQFSGSKAKSNAEFWVFLQGLGNVASAFGVEGDQHPLAIFSGQSLWDMLKGPERGTKRARTPSVTDDEQLEERRVRARTTPQEEVVRGADGDVHQLADEDGLMILGDDFEIEAEVGRHAPPSLPDHSSSMPWNLSLGGSRQSSIRPPGSGLIPRLSSSVGGLPGGLELGPLPTLSRRGSRLTSASPLFGRGVPPLSRHSSQGPGEASRLTSNEDEFADLDAQLGAGLDPDFELYGPSATVDTQTAAQSQWVAATLENEAYNFLAFVNTKVQEKAGLTHNRVAAEEIPETQEENITLDELLPPTQNSAIVGAQALLHVLALATKGLLEVYQADHFGEIRISVVSH</sequence>
<dbReference type="CDD" id="cd21789">
    <property type="entry name" value="Rad21_Rec8_M_SpRec8p-like"/>
    <property type="match status" value="1"/>
</dbReference>
<organism evidence="5 6">
    <name type="scientific">Cladophialophora carrionii</name>
    <dbReference type="NCBI Taxonomy" id="86049"/>
    <lineage>
        <taxon>Eukaryota</taxon>
        <taxon>Fungi</taxon>
        <taxon>Dikarya</taxon>
        <taxon>Ascomycota</taxon>
        <taxon>Pezizomycotina</taxon>
        <taxon>Eurotiomycetes</taxon>
        <taxon>Chaetothyriomycetidae</taxon>
        <taxon>Chaetothyriales</taxon>
        <taxon>Herpotrichiellaceae</taxon>
        <taxon>Cladophialophora</taxon>
    </lineage>
</organism>
<dbReference type="VEuPathDB" id="FungiDB:CLCR_02772"/>
<comment type="caution">
    <text evidence="5">The sequence shown here is derived from an EMBL/GenBank/DDBJ whole genome shotgun (WGS) entry which is preliminary data.</text>
</comment>
<feature type="compositionally biased region" description="Polar residues" evidence="3">
    <location>
        <begin position="329"/>
        <end position="341"/>
    </location>
</feature>
<dbReference type="Pfam" id="PF04825">
    <property type="entry name" value="Rad21_Rec8_N"/>
    <property type="match status" value="1"/>
</dbReference>
<feature type="compositionally biased region" description="Acidic residues" evidence="3">
    <location>
        <begin position="282"/>
        <end position="302"/>
    </location>
</feature>
<dbReference type="InterPro" id="IPR023093">
    <property type="entry name" value="ScpA-like_C"/>
</dbReference>
<feature type="region of interest" description="Disordered" evidence="3">
    <location>
        <begin position="253"/>
        <end position="366"/>
    </location>
</feature>
<feature type="region of interest" description="Disordered" evidence="3">
    <location>
        <begin position="440"/>
        <end position="472"/>
    </location>
</feature>
<protein>
    <submittedName>
        <fullName evidence="5">Rad21 Rec8 N-domain-containing protein</fullName>
    </submittedName>
</protein>
<proteinExistence type="predicted"/>
<accession>A0A1C1D285</accession>
<dbReference type="InterPro" id="IPR039781">
    <property type="entry name" value="Rad21/Rec8-like"/>
</dbReference>
<dbReference type="Gene3D" id="1.10.10.580">
    <property type="entry name" value="Structural maintenance of chromosome 1. Chain E"/>
    <property type="match status" value="1"/>
</dbReference>
<dbReference type="VEuPathDB" id="FungiDB:G647_04923"/>
<dbReference type="PANTHER" id="PTHR12585:SF70">
    <property type="entry name" value="RAD21_REC8 N TERMINAL DOMAIN PROTEIN (AFU_ORTHOLOGUE AFUA_6G02900)"/>
    <property type="match status" value="1"/>
</dbReference>
<dbReference type="EMBL" id="LGRB01000003">
    <property type="protein sequence ID" value="OCT54831.1"/>
    <property type="molecule type" value="Genomic_DNA"/>
</dbReference>
<keyword evidence="6" id="KW-1185">Reference proteome</keyword>
<dbReference type="OrthoDB" id="5427633at2759"/>
<evidence type="ECO:0000313" key="6">
    <source>
        <dbReference type="Proteomes" id="UP000094526"/>
    </source>
</evidence>
<dbReference type="PANTHER" id="PTHR12585">
    <property type="entry name" value="SCC1 / RAD21 FAMILY MEMBER"/>
    <property type="match status" value="1"/>
</dbReference>
<dbReference type="AlphaFoldDB" id="A0A1C1D285"/>
<reference evidence="6" key="1">
    <citation type="submission" date="2015-07" db="EMBL/GenBank/DDBJ databases">
        <authorList>
            <person name="Teixeira M.M."/>
            <person name="Souza R.C."/>
            <person name="Almeida L.G."/>
            <person name="Vicente V.A."/>
            <person name="de Hoog S."/>
            <person name="Bocca A.L."/>
            <person name="de Almeida S.R."/>
            <person name="Vasconcelos A.T."/>
            <person name="Felipe M.S."/>
        </authorList>
    </citation>
    <scope>NUCLEOTIDE SEQUENCE [LARGE SCALE GENOMIC DNA]</scope>
    <source>
        <strain evidence="6">KSF</strain>
    </source>
</reference>
<dbReference type="InterPro" id="IPR006910">
    <property type="entry name" value="Rad21_Rec8_N"/>
</dbReference>
<feature type="region of interest" description="Disordered" evidence="3">
    <location>
        <begin position="504"/>
        <end position="544"/>
    </location>
</feature>
<feature type="domain" description="Rad21/Rec8-like protein N-terminal" evidence="4">
    <location>
        <begin position="1"/>
        <end position="103"/>
    </location>
</feature>
<keyword evidence="2" id="KW-0539">Nucleus</keyword>
<feature type="compositionally biased region" description="Polar residues" evidence="3">
    <location>
        <begin position="512"/>
        <end position="531"/>
    </location>
</feature>
<gene>
    <name evidence="5" type="ORF">CLCR_02772</name>
</gene>
<comment type="subcellular location">
    <subcellularLocation>
        <location evidence="1">Nucleus</location>
    </subcellularLocation>
</comment>
<dbReference type="STRING" id="86049.A0A1C1D285"/>
<evidence type="ECO:0000256" key="3">
    <source>
        <dbReference type="SAM" id="MobiDB-lite"/>
    </source>
</evidence>
<dbReference type="GO" id="GO:0003682">
    <property type="term" value="F:chromatin binding"/>
    <property type="evidence" value="ECO:0007669"/>
    <property type="project" value="TreeGrafter"/>
</dbReference>
<evidence type="ECO:0000259" key="4">
    <source>
        <dbReference type="Pfam" id="PF04825"/>
    </source>
</evidence>
<dbReference type="GO" id="GO:0030892">
    <property type="term" value="C:mitotic cohesin complex"/>
    <property type="evidence" value="ECO:0007669"/>
    <property type="project" value="TreeGrafter"/>
</dbReference>
<dbReference type="GO" id="GO:0005634">
    <property type="term" value="C:nucleus"/>
    <property type="evidence" value="ECO:0007669"/>
    <property type="project" value="UniProtKB-SubCell"/>
</dbReference>
<evidence type="ECO:0000313" key="5">
    <source>
        <dbReference type="EMBL" id="OCT54831.1"/>
    </source>
</evidence>
<dbReference type="Proteomes" id="UP000094526">
    <property type="component" value="Unassembled WGS sequence"/>
</dbReference>
<evidence type="ECO:0000256" key="1">
    <source>
        <dbReference type="ARBA" id="ARBA00004123"/>
    </source>
</evidence>
<dbReference type="eggNOG" id="KOG1213">
    <property type="taxonomic scope" value="Eukaryota"/>
</dbReference>
<feature type="region of interest" description="Disordered" evidence="3">
    <location>
        <begin position="557"/>
        <end position="597"/>
    </location>
</feature>